<keyword evidence="4" id="KW-1185">Reference proteome</keyword>
<feature type="region of interest" description="Disordered" evidence="1">
    <location>
        <begin position="106"/>
        <end position="187"/>
    </location>
</feature>
<feature type="transmembrane region" description="Helical" evidence="2">
    <location>
        <begin position="40"/>
        <end position="62"/>
    </location>
</feature>
<name>A0A1M6BVC8_9BACT</name>
<dbReference type="InterPro" id="IPR019734">
    <property type="entry name" value="TPR_rpt"/>
</dbReference>
<evidence type="ECO:0000256" key="2">
    <source>
        <dbReference type="SAM" id="Phobius"/>
    </source>
</evidence>
<feature type="compositionally biased region" description="Basic and acidic residues" evidence="1">
    <location>
        <begin position="7"/>
        <end position="19"/>
    </location>
</feature>
<dbReference type="STRING" id="1121393.SAMN02745216_00081"/>
<gene>
    <name evidence="3" type="ORF">SAMN02745216_00081</name>
</gene>
<sequence length="380" mass="42963">MSTIHSALEKAQKEQDARKGPFPGSGGPQEGPGRGKGKRLIWIVVGVVLIFLVGYSGFLIAGRLHGPDSGKMRADATPPVKNEVQAPEEEMEDDFLQEQEKQFELEEQEEAPANILDRNGRPYSGSQRPVRGQLVARAEEQPKTEAAKETEARARALVESQALWSENQEPFAPKRRRPEGMEEGRRPRYRRENAWTMAKENERFASLPGFDKMEFKNTPRRRGSFQEDNLREEPVEPAAPVEPEVNEDPPAIVASRWYSKGLDSQMLGRMDEARAYYTRSLIEDPTYAPSLNNRAVIDMENGRMEEAKDGFIQAMTADSAYVDPCYNLACLYAREGALQEAVKYLKMAVNMDKAVLDWAEEDQDLAVLKDMDEFKEVMND</sequence>
<feature type="compositionally biased region" description="Basic and acidic residues" evidence="1">
    <location>
        <begin position="178"/>
        <end position="187"/>
    </location>
</feature>
<feature type="region of interest" description="Disordered" evidence="1">
    <location>
        <begin position="67"/>
        <end position="89"/>
    </location>
</feature>
<dbReference type="Pfam" id="PF13181">
    <property type="entry name" value="TPR_8"/>
    <property type="match status" value="1"/>
</dbReference>
<protein>
    <submittedName>
        <fullName evidence="3">Tetratricopeptide repeat-containing protein</fullName>
    </submittedName>
</protein>
<feature type="region of interest" description="Disordered" evidence="1">
    <location>
        <begin position="214"/>
        <end position="246"/>
    </location>
</feature>
<dbReference type="OrthoDB" id="220004at2"/>
<keyword evidence="2" id="KW-1133">Transmembrane helix</keyword>
<feature type="compositionally biased region" description="Basic and acidic residues" evidence="1">
    <location>
        <begin position="224"/>
        <end position="234"/>
    </location>
</feature>
<organism evidence="3 4">
    <name type="scientific">Desulfatibacillum alkenivorans DSM 16219</name>
    <dbReference type="NCBI Taxonomy" id="1121393"/>
    <lineage>
        <taxon>Bacteria</taxon>
        <taxon>Pseudomonadati</taxon>
        <taxon>Thermodesulfobacteriota</taxon>
        <taxon>Desulfobacteria</taxon>
        <taxon>Desulfobacterales</taxon>
        <taxon>Desulfatibacillaceae</taxon>
        <taxon>Desulfatibacillum</taxon>
    </lineage>
</organism>
<keyword evidence="2" id="KW-0472">Membrane</keyword>
<evidence type="ECO:0000313" key="4">
    <source>
        <dbReference type="Proteomes" id="UP000183994"/>
    </source>
</evidence>
<dbReference type="Gene3D" id="1.25.40.10">
    <property type="entry name" value="Tetratricopeptide repeat domain"/>
    <property type="match status" value="1"/>
</dbReference>
<evidence type="ECO:0000256" key="1">
    <source>
        <dbReference type="SAM" id="MobiDB-lite"/>
    </source>
</evidence>
<accession>A0A1M6BVC8</accession>
<dbReference type="NCBIfam" id="NF047558">
    <property type="entry name" value="TPR_END_plus"/>
    <property type="match status" value="1"/>
</dbReference>
<dbReference type="EMBL" id="FQZU01000001">
    <property type="protein sequence ID" value="SHI52705.1"/>
    <property type="molecule type" value="Genomic_DNA"/>
</dbReference>
<dbReference type="Proteomes" id="UP000183994">
    <property type="component" value="Unassembled WGS sequence"/>
</dbReference>
<dbReference type="SMART" id="SM00028">
    <property type="entry name" value="TPR"/>
    <property type="match status" value="3"/>
</dbReference>
<feature type="compositionally biased region" description="Basic and acidic residues" evidence="1">
    <location>
        <begin position="137"/>
        <end position="156"/>
    </location>
</feature>
<feature type="compositionally biased region" description="Gly residues" evidence="1">
    <location>
        <begin position="23"/>
        <end position="34"/>
    </location>
</feature>
<dbReference type="AlphaFoldDB" id="A0A1M6BVC8"/>
<reference evidence="4" key="1">
    <citation type="submission" date="2016-11" db="EMBL/GenBank/DDBJ databases">
        <authorList>
            <person name="Varghese N."/>
            <person name="Submissions S."/>
        </authorList>
    </citation>
    <scope>NUCLEOTIDE SEQUENCE [LARGE SCALE GENOMIC DNA]</scope>
    <source>
        <strain evidence="4">DSM 16219</strain>
    </source>
</reference>
<proteinExistence type="predicted"/>
<feature type="region of interest" description="Disordered" evidence="1">
    <location>
        <begin position="1"/>
        <end position="35"/>
    </location>
</feature>
<evidence type="ECO:0000313" key="3">
    <source>
        <dbReference type="EMBL" id="SHI52705.1"/>
    </source>
</evidence>
<dbReference type="RefSeq" id="WP_073471809.1">
    <property type="nucleotide sequence ID" value="NZ_FQZU01000001.1"/>
</dbReference>
<dbReference type="SUPFAM" id="SSF48452">
    <property type="entry name" value="TPR-like"/>
    <property type="match status" value="1"/>
</dbReference>
<dbReference type="InterPro" id="IPR011990">
    <property type="entry name" value="TPR-like_helical_dom_sf"/>
</dbReference>
<keyword evidence="2" id="KW-0812">Transmembrane</keyword>
<feature type="compositionally biased region" description="Low complexity" evidence="1">
    <location>
        <begin position="236"/>
        <end position="246"/>
    </location>
</feature>